<evidence type="ECO:0000313" key="2">
    <source>
        <dbReference type="Proteomes" id="UP000827986"/>
    </source>
</evidence>
<dbReference type="AlphaFoldDB" id="A0A9D3XEQ2"/>
<protein>
    <submittedName>
        <fullName evidence="1">Uncharacterized protein</fullName>
    </submittedName>
</protein>
<dbReference type="EMBL" id="JAHDVG010000474">
    <property type="protein sequence ID" value="KAH1178518.1"/>
    <property type="molecule type" value="Genomic_DNA"/>
</dbReference>
<gene>
    <name evidence="1" type="ORF">KIL84_012220</name>
</gene>
<name>A0A9D3XEQ2_9SAUR</name>
<comment type="caution">
    <text evidence="1">The sequence shown here is derived from an EMBL/GenBank/DDBJ whole genome shotgun (WGS) entry which is preliminary data.</text>
</comment>
<organism evidence="1 2">
    <name type="scientific">Mauremys mutica</name>
    <name type="common">yellowpond turtle</name>
    <dbReference type="NCBI Taxonomy" id="74926"/>
    <lineage>
        <taxon>Eukaryota</taxon>
        <taxon>Metazoa</taxon>
        <taxon>Chordata</taxon>
        <taxon>Craniata</taxon>
        <taxon>Vertebrata</taxon>
        <taxon>Euteleostomi</taxon>
        <taxon>Archelosauria</taxon>
        <taxon>Testudinata</taxon>
        <taxon>Testudines</taxon>
        <taxon>Cryptodira</taxon>
        <taxon>Durocryptodira</taxon>
        <taxon>Testudinoidea</taxon>
        <taxon>Geoemydidae</taxon>
        <taxon>Geoemydinae</taxon>
        <taxon>Mauremys</taxon>
    </lineage>
</organism>
<reference evidence="1" key="1">
    <citation type="submission" date="2021-09" db="EMBL/GenBank/DDBJ databases">
        <title>The genome of Mauremys mutica provides insights into the evolution of semi-aquatic lifestyle.</title>
        <authorList>
            <person name="Gong S."/>
            <person name="Gao Y."/>
        </authorList>
    </citation>
    <scope>NUCLEOTIDE SEQUENCE</scope>
    <source>
        <strain evidence="1">MM-2020</strain>
        <tissue evidence="1">Muscle</tissue>
    </source>
</reference>
<accession>A0A9D3XEQ2</accession>
<keyword evidence="2" id="KW-1185">Reference proteome</keyword>
<sequence length="113" mass="12495">MSNKIIQMCCQDISLDRIFEGYVVSSRQSLHDCISCMTAWKDCYLHAAQMHNRWVVGQLNVWQDDLPPPCFSPAVRPLWGGGRNSGCVACSVLGILPRLPKGGPETYSPLGTN</sequence>
<evidence type="ECO:0000313" key="1">
    <source>
        <dbReference type="EMBL" id="KAH1178518.1"/>
    </source>
</evidence>
<proteinExistence type="predicted"/>
<dbReference type="Proteomes" id="UP000827986">
    <property type="component" value="Unassembled WGS sequence"/>
</dbReference>